<dbReference type="InterPro" id="IPR006533">
    <property type="entry name" value="T6SS_Vgr_RhsGE"/>
</dbReference>
<dbReference type="NCBIfam" id="TIGR01646">
    <property type="entry name" value="vgr_GE"/>
    <property type="match status" value="1"/>
</dbReference>
<name>A0A7U7IBF0_9GAMM</name>
<accession>A0A7U7IBF0</accession>
<reference evidence="4 5" key="1">
    <citation type="submission" date="2020-08" db="EMBL/GenBank/DDBJ databases">
        <authorList>
            <person name="Criscuolo A."/>
        </authorList>
    </citation>
    <scope>NUCLEOTIDE SEQUENCE [LARGE SCALE GENOMIC DNA]</scope>
    <source>
        <strain evidence="4">CIP111764</strain>
    </source>
</reference>
<evidence type="ECO:0000256" key="1">
    <source>
        <dbReference type="ARBA" id="ARBA00005558"/>
    </source>
</evidence>
<dbReference type="InterPro" id="IPR054030">
    <property type="entry name" value="Gp5_Vgr_C"/>
</dbReference>
<organism evidence="4 5">
    <name type="scientific">Zestomonas carbonaria</name>
    <dbReference type="NCBI Taxonomy" id="2762745"/>
    <lineage>
        <taxon>Bacteria</taxon>
        <taxon>Pseudomonadati</taxon>
        <taxon>Pseudomonadota</taxon>
        <taxon>Gammaproteobacteria</taxon>
        <taxon>Pseudomonadales</taxon>
        <taxon>Pseudomonadaceae</taxon>
        <taxon>Zestomonas</taxon>
    </lineage>
</organism>
<comment type="caution">
    <text evidence="4">The sequence shown here is derived from an EMBL/GenBank/DDBJ whole genome shotgun (WGS) entry which is preliminary data.</text>
</comment>
<proteinExistence type="inferred from homology"/>
<dbReference type="InterPro" id="IPR006531">
    <property type="entry name" value="Gp5/Vgr_OB"/>
</dbReference>
<dbReference type="InterPro" id="IPR037026">
    <property type="entry name" value="Vgr_OB-fold_dom_sf"/>
</dbReference>
<keyword evidence="5" id="KW-1185">Reference proteome</keyword>
<dbReference type="SUPFAM" id="SSF69349">
    <property type="entry name" value="Phage fibre proteins"/>
    <property type="match status" value="1"/>
</dbReference>
<dbReference type="Gene3D" id="4.10.220.110">
    <property type="match status" value="1"/>
</dbReference>
<feature type="domain" description="Gp5/Type VI secretion system Vgr C-terminal trimerisation" evidence="3">
    <location>
        <begin position="468"/>
        <end position="576"/>
    </location>
</feature>
<evidence type="ECO:0000259" key="2">
    <source>
        <dbReference type="Pfam" id="PF04717"/>
    </source>
</evidence>
<dbReference type="Pfam" id="PF05954">
    <property type="entry name" value="Phage_GPD"/>
    <property type="match status" value="1"/>
</dbReference>
<evidence type="ECO:0000313" key="5">
    <source>
        <dbReference type="Proteomes" id="UP000583387"/>
    </source>
</evidence>
<dbReference type="Proteomes" id="UP000583387">
    <property type="component" value="Unassembled WGS sequence"/>
</dbReference>
<protein>
    <submittedName>
        <fullName evidence="4">Actin cross-linking toxin VgrG1</fullName>
        <ecNumber evidence="4">6.3.2.-</ecNumber>
    </submittedName>
</protein>
<dbReference type="SUPFAM" id="SSF69279">
    <property type="entry name" value="Phage tail proteins"/>
    <property type="match status" value="2"/>
</dbReference>
<dbReference type="Gene3D" id="2.40.50.230">
    <property type="entry name" value="Gp5 N-terminal domain"/>
    <property type="match status" value="1"/>
</dbReference>
<gene>
    <name evidence="4" type="primary">vgrG1_2</name>
    <name evidence="4" type="ORF">PSEWESI4_04733</name>
</gene>
<dbReference type="RefSeq" id="WP_187673715.1">
    <property type="nucleotide sequence ID" value="NZ_CAJFCI010000086.1"/>
</dbReference>
<dbReference type="Pfam" id="PF04717">
    <property type="entry name" value="Phage_base_V"/>
    <property type="match status" value="1"/>
</dbReference>
<dbReference type="EMBL" id="CAJFCI010000086">
    <property type="protein sequence ID" value="CAD5110410.1"/>
    <property type="molecule type" value="Genomic_DNA"/>
</dbReference>
<dbReference type="Gene3D" id="2.30.110.50">
    <property type="match status" value="1"/>
</dbReference>
<dbReference type="SUPFAM" id="SSF69255">
    <property type="entry name" value="gp5 N-terminal domain-like"/>
    <property type="match status" value="1"/>
</dbReference>
<dbReference type="EC" id="6.3.2.-" evidence="4"/>
<evidence type="ECO:0000313" key="4">
    <source>
        <dbReference type="EMBL" id="CAD5110410.1"/>
    </source>
</evidence>
<dbReference type="PANTHER" id="PTHR32305:SF11">
    <property type="entry name" value="TYPE VI SECRETION SYSTEM SPIKE PROTEIN VGRG3"/>
    <property type="match status" value="1"/>
</dbReference>
<dbReference type="InterPro" id="IPR017847">
    <property type="entry name" value="T6SS_RhsGE_Vgr_subset"/>
</dbReference>
<dbReference type="PANTHER" id="PTHR32305">
    <property type="match status" value="1"/>
</dbReference>
<dbReference type="InterPro" id="IPR050708">
    <property type="entry name" value="T6SS_VgrG/RHS"/>
</dbReference>
<sequence length="677" mass="76797">MASLSDLRFTFEPASGVKLDVVKFRLEEALSECFTLDLDLVSSDPAIDFGQVLDQPALFTLWRGEQPVRYVHGIVSEFEQLDTGFRRTRYRALVEPSLAHTRLCSDWRIFQQKSVPDILQALLKEHRVHDYEQRLDFEHATREYCVQPGESDYQFLARLAAEEGIVFVFLHSREGHQLIHTDHVSMFGYLSGAPVEYHPATGGDRPGPALWRFSYAERVRTSTQTQRDYTFKHPRFNQEYSHTTPHLEHQGQYERYDYPGRYKSEPGKPFTATRLLALRGDARTAEAIGDDARLKPGIVFTLNGHPREDLNRTWLPVRIIHEGKQFSSLEEESADADHGTHYEARASLVDANTEWKAPLCDKPRIDGPQIATVVGPPNEEIHCDNYGRVVVQFPWDREGKQDEHSSCWIRVTQNWAGATWGHMAIPRIGQEVVVDFLDGDCDQPIITGRTYSALTLPPYELPRHKTRMTIKSQTHKGEGYNELRFEDEHGQEEIFVHAQKDQNIHVNNDESTTIGNDQSLAVTRDRTKRIGRNDSTTIGEDRKAHVRQDAFTTIDRNEIRKVGNTLKEEIASSHLVQIGENETIEIEGVQTVQVKTALRTLTRDYQLQGTDRITIRGPAGKFVIDSSGVTIDAPSIRLQGDVQITSPAGDQVQAIEAAIRQGSPLIEECPFAGKDKL</sequence>
<comment type="similarity">
    <text evidence="1">Belongs to the VgrG protein family.</text>
</comment>
<keyword evidence="4" id="KW-0436">Ligase</keyword>
<dbReference type="AlphaFoldDB" id="A0A7U7IBF0"/>
<dbReference type="NCBIfam" id="TIGR03361">
    <property type="entry name" value="VI_Rhs_Vgr"/>
    <property type="match status" value="1"/>
</dbReference>
<feature type="domain" description="Gp5/Type VI secretion system Vgr protein OB-fold" evidence="2">
    <location>
        <begin position="384"/>
        <end position="451"/>
    </location>
</feature>
<dbReference type="Gene3D" id="3.55.50.10">
    <property type="entry name" value="Baseplate protein-like domains"/>
    <property type="match status" value="1"/>
</dbReference>
<evidence type="ECO:0000259" key="3">
    <source>
        <dbReference type="Pfam" id="PF22178"/>
    </source>
</evidence>
<dbReference type="GO" id="GO:0016874">
    <property type="term" value="F:ligase activity"/>
    <property type="evidence" value="ECO:0007669"/>
    <property type="project" value="UniProtKB-KW"/>
</dbReference>
<dbReference type="Pfam" id="PF22178">
    <property type="entry name" value="Gp5_trimer_C"/>
    <property type="match status" value="1"/>
</dbReference>